<dbReference type="GO" id="GO:1901359">
    <property type="term" value="F:tungstate binding"/>
    <property type="evidence" value="ECO:0007669"/>
    <property type="project" value="UniProtKB-ARBA"/>
</dbReference>
<accession>A0A263BTA7</accession>
<evidence type="ECO:0000256" key="6">
    <source>
        <dbReference type="SAM" id="SignalP"/>
    </source>
</evidence>
<dbReference type="SUPFAM" id="SSF53850">
    <property type="entry name" value="Periplasmic binding protein-like II"/>
    <property type="match status" value="1"/>
</dbReference>
<dbReference type="Pfam" id="PF13531">
    <property type="entry name" value="SBP_bac_11"/>
    <property type="match status" value="1"/>
</dbReference>
<dbReference type="PANTHER" id="PTHR30632:SF0">
    <property type="entry name" value="SULFATE-BINDING PROTEIN"/>
    <property type="match status" value="1"/>
</dbReference>
<dbReference type="GO" id="GO:0030973">
    <property type="term" value="F:molybdate ion binding"/>
    <property type="evidence" value="ECO:0007669"/>
    <property type="project" value="TreeGrafter"/>
</dbReference>
<dbReference type="PROSITE" id="PS51257">
    <property type="entry name" value="PROKAR_LIPOPROTEIN"/>
    <property type="match status" value="1"/>
</dbReference>
<feature type="binding site" evidence="5">
    <location>
        <position position="67"/>
    </location>
    <ligand>
        <name>molybdate</name>
        <dbReference type="ChEBI" id="CHEBI:36264"/>
    </ligand>
</feature>
<evidence type="ECO:0000256" key="4">
    <source>
        <dbReference type="ARBA" id="ARBA00022729"/>
    </source>
</evidence>
<evidence type="ECO:0000256" key="5">
    <source>
        <dbReference type="PIRSR" id="PIRSR004846-1"/>
    </source>
</evidence>
<dbReference type="Proteomes" id="UP000217083">
    <property type="component" value="Unassembled WGS sequence"/>
</dbReference>
<proteinExistence type="inferred from homology"/>
<name>A0A263BTA7_9BACI</name>
<organism evidence="7 8">
    <name type="scientific">Lottiidibacillus patelloidae</name>
    <dbReference type="NCBI Taxonomy" id="2670334"/>
    <lineage>
        <taxon>Bacteria</taxon>
        <taxon>Bacillati</taxon>
        <taxon>Bacillota</taxon>
        <taxon>Bacilli</taxon>
        <taxon>Bacillales</taxon>
        <taxon>Bacillaceae</taxon>
        <taxon>Lottiidibacillus</taxon>
    </lineage>
</organism>
<feature type="binding site" evidence="5">
    <location>
        <position position="144"/>
    </location>
    <ligand>
        <name>molybdate</name>
        <dbReference type="ChEBI" id="CHEBI:36264"/>
    </ligand>
</feature>
<dbReference type="FunFam" id="3.40.190.10:FF:000035">
    <property type="entry name" value="Molybdate ABC transporter substrate-binding protein"/>
    <property type="match status" value="1"/>
</dbReference>
<feature type="signal peptide" evidence="6">
    <location>
        <begin position="1"/>
        <end position="21"/>
    </location>
</feature>
<feature type="binding site" evidence="5">
    <location>
        <position position="39"/>
    </location>
    <ligand>
        <name>molybdate</name>
        <dbReference type="ChEBI" id="CHEBI:36264"/>
    </ligand>
</feature>
<reference evidence="8" key="1">
    <citation type="submission" date="2017-08" db="EMBL/GenBank/DDBJ databases">
        <authorList>
            <person name="Huang Z."/>
        </authorList>
    </citation>
    <scope>NUCLEOTIDE SEQUENCE [LARGE SCALE GENOMIC DNA]</scope>
    <source>
        <strain evidence="8">SA5d-4</strain>
    </source>
</reference>
<dbReference type="Gene3D" id="3.40.190.10">
    <property type="entry name" value="Periplasmic binding protein-like II"/>
    <property type="match status" value="2"/>
</dbReference>
<keyword evidence="4 6" id="KW-0732">Signal</keyword>
<reference evidence="7 8" key="2">
    <citation type="submission" date="2017-09" db="EMBL/GenBank/DDBJ databases">
        <title>Bacillus patelloidae sp. nov., isolated from the intestinal tract of a marine limpet.</title>
        <authorList>
            <person name="Liu R."/>
            <person name="Dong C."/>
            <person name="Shao Z."/>
        </authorList>
    </citation>
    <scope>NUCLEOTIDE SEQUENCE [LARGE SCALE GENOMIC DNA]</scope>
    <source>
        <strain evidence="7 8">SA5d-4</strain>
    </source>
</reference>
<evidence type="ECO:0000256" key="1">
    <source>
        <dbReference type="ARBA" id="ARBA00009175"/>
    </source>
</evidence>
<dbReference type="PANTHER" id="PTHR30632">
    <property type="entry name" value="MOLYBDATE-BINDING PERIPLASMIC PROTEIN"/>
    <property type="match status" value="1"/>
</dbReference>
<dbReference type="EMBL" id="NPIA01000005">
    <property type="protein sequence ID" value="OZM56617.1"/>
    <property type="molecule type" value="Genomic_DNA"/>
</dbReference>
<protein>
    <submittedName>
        <fullName evidence="7">Molybdate ABC transporter substrate-binding protein</fullName>
    </submittedName>
</protein>
<evidence type="ECO:0000256" key="3">
    <source>
        <dbReference type="ARBA" id="ARBA00022723"/>
    </source>
</evidence>
<dbReference type="GO" id="GO:0015689">
    <property type="term" value="P:molybdate ion transport"/>
    <property type="evidence" value="ECO:0007669"/>
    <property type="project" value="InterPro"/>
</dbReference>
<comment type="caution">
    <text evidence="7">The sequence shown here is derived from an EMBL/GenBank/DDBJ whole genome shotgun (WGS) entry which is preliminary data.</text>
</comment>
<dbReference type="InterPro" id="IPR005950">
    <property type="entry name" value="ModA"/>
</dbReference>
<feature type="chain" id="PRO_5039685937" evidence="6">
    <location>
        <begin position="22"/>
        <end position="261"/>
    </location>
</feature>
<comment type="similarity">
    <text evidence="1">Belongs to the bacterial solute-binding protein ModA family.</text>
</comment>
<evidence type="ECO:0000256" key="2">
    <source>
        <dbReference type="ARBA" id="ARBA00022505"/>
    </source>
</evidence>
<feature type="binding site" evidence="5">
    <location>
        <position position="191"/>
    </location>
    <ligand>
        <name>molybdate</name>
        <dbReference type="ChEBI" id="CHEBI:36264"/>
    </ligand>
</feature>
<dbReference type="NCBIfam" id="TIGR01256">
    <property type="entry name" value="modA"/>
    <property type="match status" value="1"/>
</dbReference>
<keyword evidence="3 5" id="KW-0479">Metal-binding</keyword>
<keyword evidence="8" id="KW-1185">Reference proteome</keyword>
<sequence>MKLIMKFFLVLSLMMISGCIEESKSTNSTTKLTISAASSMSQSLIQLKDMFESEYPSINITYNFGGTGTLRKQIEQGAPVDMFFLASKADYDLLYDGGYIESAYPIFQNKLVIIKHIDAKINNFNDYLNTNKKIAIGTPGAVPAGTYAKQVLKSKGVWDKLVEENRLVFTRDVKHVLTLVKQGEVDVGFVYFSDVKQTANINIIEEIDPQLHEPIEYYIAILADFTGNEEAVKTFYRYVLNEKSRALFNSFGFHTKSGVEK</sequence>
<dbReference type="InterPro" id="IPR050682">
    <property type="entry name" value="ModA/WtpA"/>
</dbReference>
<gene>
    <name evidence="7" type="primary">modA</name>
    <name evidence="7" type="ORF">CIB95_10350</name>
</gene>
<feature type="binding site" evidence="5">
    <location>
        <position position="173"/>
    </location>
    <ligand>
        <name>molybdate</name>
        <dbReference type="ChEBI" id="CHEBI:36264"/>
    </ligand>
</feature>
<dbReference type="GO" id="GO:0046872">
    <property type="term" value="F:metal ion binding"/>
    <property type="evidence" value="ECO:0007669"/>
    <property type="project" value="UniProtKB-KW"/>
</dbReference>
<evidence type="ECO:0000313" key="8">
    <source>
        <dbReference type="Proteomes" id="UP000217083"/>
    </source>
</evidence>
<evidence type="ECO:0000313" key="7">
    <source>
        <dbReference type="EMBL" id="OZM56617.1"/>
    </source>
</evidence>
<dbReference type="PIRSF" id="PIRSF004846">
    <property type="entry name" value="ModA"/>
    <property type="match status" value="1"/>
</dbReference>
<keyword evidence="2 5" id="KW-0500">Molybdenum</keyword>
<dbReference type="AlphaFoldDB" id="A0A263BTA7"/>